<proteinExistence type="predicted"/>
<dbReference type="RefSeq" id="WP_249750462.1">
    <property type="nucleotide sequence ID" value="NZ_CP097298.1"/>
</dbReference>
<organism evidence="1 2">
    <name type="scientific">Brevundimonas albigilva</name>
    <dbReference type="NCBI Taxonomy" id="1312364"/>
    <lineage>
        <taxon>Bacteria</taxon>
        <taxon>Pseudomonadati</taxon>
        <taxon>Pseudomonadota</taxon>
        <taxon>Alphaproteobacteria</taxon>
        <taxon>Caulobacterales</taxon>
        <taxon>Caulobacteraceae</taxon>
        <taxon>Brevundimonas</taxon>
    </lineage>
</organism>
<keyword evidence="2" id="KW-1185">Reference proteome</keyword>
<accession>A0ABY4ST61</accession>
<evidence type="ECO:0000313" key="2">
    <source>
        <dbReference type="Proteomes" id="UP001055429"/>
    </source>
</evidence>
<name>A0ABY4ST61_9CAUL</name>
<dbReference type="Proteomes" id="UP001055429">
    <property type="component" value="Chromosome"/>
</dbReference>
<evidence type="ECO:0000313" key="1">
    <source>
        <dbReference type="EMBL" id="URI16837.1"/>
    </source>
</evidence>
<dbReference type="InterPro" id="IPR058702">
    <property type="entry name" value="MafI2-like"/>
</dbReference>
<reference evidence="1" key="1">
    <citation type="submission" date="2022-05" db="EMBL/GenBank/DDBJ databases">
        <title>Brevundimonas albigilva TT17 genome sequence.</title>
        <authorList>
            <person name="Lee K."/>
            <person name="Son H."/>
        </authorList>
    </citation>
    <scope>NUCLEOTIDE SEQUENCE</scope>
    <source>
        <strain evidence="1">TT17</strain>
    </source>
</reference>
<gene>
    <name evidence="1" type="ORF">M8231_07715</name>
</gene>
<protein>
    <submittedName>
        <fullName evidence="1">Uncharacterized protein</fullName>
    </submittedName>
</protein>
<sequence>MTDADIRLNILIFAQRGLLFAVPPSLRAMTCGWSGTNVMARFVFDGPISEDDEESARIVGTEVIAGFPPPWTLTEEVVRLDYPGDLRSGQLPLWVYARKETTTEGLPIR</sequence>
<dbReference type="EMBL" id="CP097649">
    <property type="protein sequence ID" value="URI16837.1"/>
    <property type="molecule type" value="Genomic_DNA"/>
</dbReference>
<dbReference type="Pfam" id="PF26541">
    <property type="entry name" value="MafI2"/>
    <property type="match status" value="1"/>
</dbReference>